<keyword evidence="12" id="KW-0141">cGMP biosynthesis</keyword>
<evidence type="ECO:0000256" key="2">
    <source>
        <dbReference type="ARBA" id="ARBA00001971"/>
    </source>
</evidence>
<dbReference type="SUPFAM" id="SSF55073">
    <property type="entry name" value="Nucleotide cyclase"/>
    <property type="match status" value="1"/>
</dbReference>
<feature type="coiled-coil region" evidence="13">
    <location>
        <begin position="366"/>
        <end position="393"/>
    </location>
</feature>
<dbReference type="CDD" id="cd07302">
    <property type="entry name" value="CHD"/>
    <property type="match status" value="1"/>
</dbReference>
<comment type="catalytic activity">
    <reaction evidence="1">
        <text>GTP = 3',5'-cyclic GMP + diphosphate</text>
        <dbReference type="Rhea" id="RHEA:13665"/>
        <dbReference type="ChEBI" id="CHEBI:33019"/>
        <dbReference type="ChEBI" id="CHEBI:37565"/>
        <dbReference type="ChEBI" id="CHEBI:57746"/>
        <dbReference type="EC" id="4.6.1.2"/>
    </reaction>
</comment>
<keyword evidence="5" id="KW-0963">Cytoplasm</keyword>
<evidence type="ECO:0000256" key="11">
    <source>
        <dbReference type="ARBA" id="ARBA00023239"/>
    </source>
</evidence>
<evidence type="ECO:0000256" key="12">
    <source>
        <dbReference type="ARBA" id="ARBA00023293"/>
    </source>
</evidence>
<gene>
    <name evidence="15" type="ORF">MENT_LOCUS2384</name>
</gene>
<evidence type="ECO:0000313" key="15">
    <source>
        <dbReference type="EMBL" id="CAD2128812.1"/>
    </source>
</evidence>
<dbReference type="AlphaFoldDB" id="A0A6V7TN94"/>
<dbReference type="Gene3D" id="6.10.250.780">
    <property type="match status" value="1"/>
</dbReference>
<name>A0A6V7TN94_MELEN</name>
<evidence type="ECO:0000313" key="16">
    <source>
        <dbReference type="Proteomes" id="UP000580250"/>
    </source>
</evidence>
<dbReference type="InterPro" id="IPR011645">
    <property type="entry name" value="HNOB_dom_associated"/>
</dbReference>
<dbReference type="InterPro" id="IPR038158">
    <property type="entry name" value="H-NOX_domain_sf"/>
</dbReference>
<evidence type="ECO:0000256" key="10">
    <source>
        <dbReference type="ARBA" id="ARBA00023134"/>
    </source>
</evidence>
<keyword evidence="6" id="KW-0349">Heme</keyword>
<evidence type="ECO:0000256" key="13">
    <source>
        <dbReference type="SAM" id="Coils"/>
    </source>
</evidence>
<dbReference type="PROSITE" id="PS50125">
    <property type="entry name" value="GUANYLATE_CYCLASE_2"/>
    <property type="match status" value="1"/>
</dbReference>
<dbReference type="OrthoDB" id="6127067at2759"/>
<dbReference type="GO" id="GO:0020037">
    <property type="term" value="F:heme binding"/>
    <property type="evidence" value="ECO:0007669"/>
    <property type="project" value="InterPro"/>
</dbReference>
<dbReference type="InterPro" id="IPR042463">
    <property type="entry name" value="HNOB_dom_associated_sf"/>
</dbReference>
<evidence type="ECO:0000256" key="7">
    <source>
        <dbReference type="ARBA" id="ARBA00022741"/>
    </source>
</evidence>
<dbReference type="SUPFAM" id="SSF111126">
    <property type="entry name" value="Ligand-binding domain in the NO signalling and Golgi transport"/>
    <property type="match status" value="1"/>
</dbReference>
<dbReference type="InterPro" id="IPR024096">
    <property type="entry name" value="NO_sig/Golgi_transp_ligand-bd"/>
</dbReference>
<dbReference type="Proteomes" id="UP000580250">
    <property type="component" value="Unassembled WGS sequence"/>
</dbReference>
<dbReference type="SMART" id="SM00044">
    <property type="entry name" value="CYCc"/>
    <property type="match status" value="1"/>
</dbReference>
<dbReference type="PANTHER" id="PTHR45655">
    <property type="entry name" value="GUANYLATE CYCLASE SOLUBLE SUBUNIT BETA-2"/>
    <property type="match status" value="1"/>
</dbReference>
<dbReference type="PANTHER" id="PTHR45655:SF13">
    <property type="entry name" value="SOLUBLE GUANYLATE CYCLASE GCY-32-RELATED"/>
    <property type="match status" value="1"/>
</dbReference>
<reference evidence="15 16" key="1">
    <citation type="submission" date="2020-08" db="EMBL/GenBank/DDBJ databases">
        <authorList>
            <person name="Koutsovoulos G."/>
            <person name="Danchin GJ E."/>
        </authorList>
    </citation>
    <scope>NUCLEOTIDE SEQUENCE [LARGE SCALE GENOMIC DNA]</scope>
</reference>
<keyword evidence="11" id="KW-0456">Lyase</keyword>
<evidence type="ECO:0000256" key="3">
    <source>
        <dbReference type="ARBA" id="ARBA00004496"/>
    </source>
</evidence>
<dbReference type="Pfam" id="PF00211">
    <property type="entry name" value="Guanylate_cyc"/>
    <property type="match status" value="1"/>
</dbReference>
<dbReference type="Gene3D" id="3.90.1520.10">
    <property type="entry name" value="H-NOX domain"/>
    <property type="match status" value="1"/>
</dbReference>
<keyword evidence="8" id="KW-0408">Iron</keyword>
<dbReference type="Gene3D" id="3.30.70.1230">
    <property type="entry name" value="Nucleotide cyclase"/>
    <property type="match status" value="1"/>
</dbReference>
<dbReference type="GO" id="GO:0070482">
    <property type="term" value="P:response to oxygen levels"/>
    <property type="evidence" value="ECO:0007669"/>
    <property type="project" value="TreeGrafter"/>
</dbReference>
<sequence>MFGWVHESFRQLVNRKYGRETWLKILEIAKFEEGTESEIGKYYRDEESFRLVSAMGSVIGIPVEEVWEAYGGFLIQFTMETGWNELLRALSPDLEGFLDTLDSLHYFIDHVVYRTKLKGPAFRCEAQPDGSLILHYYSRRSGLYPITEVIMKVQERKQEHVDSLITEHVVFVINQVENSLAAFRSIASRTVSSSTISSEFTNVCSNYYTKLMIFVKLSLIIFVLTKNYVLSMLASIYIRRLFPLIQRGETRVEDILELVHPEIPLSFDSIMAFRNSLFVFRLRDELSQGSSKPSSCRSDEVKSQQMAITIKGSMHLVAENKYMVYMCSLNVTTIRELIERNLFLSDIQRHDSTRDLIMLNQSRMSQVELNRNLEETTRNLKCMANALKTEKQRTDELLCELMPPSVAESLRQGNTVEASEFPEATILFTDIVTFTNICSLCTPYDVVNLLNDLYQRFDRIVGIHDVYKVETIGDAYMIVGGVPSERRNHAEKVLDVSIGMLMESRYVNKLIN</sequence>
<keyword evidence="10" id="KW-0342">GTP-binding</keyword>
<proteinExistence type="predicted"/>
<dbReference type="GO" id="GO:0008074">
    <property type="term" value="C:guanylate cyclase complex, soluble"/>
    <property type="evidence" value="ECO:0007669"/>
    <property type="project" value="TreeGrafter"/>
</dbReference>
<keyword evidence="6" id="KW-0479">Metal-binding</keyword>
<dbReference type="Pfam" id="PF07701">
    <property type="entry name" value="HNOBA"/>
    <property type="match status" value="1"/>
</dbReference>
<accession>A0A6V7TN94</accession>
<evidence type="ECO:0000256" key="9">
    <source>
        <dbReference type="ARBA" id="ARBA00023054"/>
    </source>
</evidence>
<organism evidence="15 16">
    <name type="scientific">Meloidogyne enterolobii</name>
    <name type="common">Root-knot nematode worm</name>
    <name type="synonym">Meloidogyne mayaguensis</name>
    <dbReference type="NCBI Taxonomy" id="390850"/>
    <lineage>
        <taxon>Eukaryota</taxon>
        <taxon>Metazoa</taxon>
        <taxon>Ecdysozoa</taxon>
        <taxon>Nematoda</taxon>
        <taxon>Chromadorea</taxon>
        <taxon>Rhabditida</taxon>
        <taxon>Tylenchina</taxon>
        <taxon>Tylenchomorpha</taxon>
        <taxon>Tylenchoidea</taxon>
        <taxon>Meloidogynidae</taxon>
        <taxon>Meloidogyninae</taxon>
        <taxon>Meloidogyne</taxon>
    </lineage>
</organism>
<dbReference type="EMBL" id="CAJEWN010000007">
    <property type="protein sequence ID" value="CAD2128812.1"/>
    <property type="molecule type" value="Genomic_DNA"/>
</dbReference>
<dbReference type="Gene3D" id="3.30.450.260">
    <property type="entry name" value="Haem NO binding associated domain"/>
    <property type="match status" value="1"/>
</dbReference>
<dbReference type="GO" id="GO:0004383">
    <property type="term" value="F:guanylate cyclase activity"/>
    <property type="evidence" value="ECO:0007669"/>
    <property type="project" value="UniProtKB-EC"/>
</dbReference>
<dbReference type="Pfam" id="PF07700">
    <property type="entry name" value="HNOB"/>
    <property type="match status" value="1"/>
</dbReference>
<dbReference type="EC" id="4.6.1.2" evidence="4"/>
<dbReference type="InterPro" id="IPR001054">
    <property type="entry name" value="A/G_cyclase"/>
</dbReference>
<feature type="domain" description="Guanylate cyclase" evidence="14">
    <location>
        <begin position="425"/>
        <end position="512"/>
    </location>
</feature>
<dbReference type="GO" id="GO:0005525">
    <property type="term" value="F:GTP binding"/>
    <property type="evidence" value="ECO:0007669"/>
    <property type="project" value="UniProtKB-KW"/>
</dbReference>
<keyword evidence="9 13" id="KW-0175">Coiled coil</keyword>
<evidence type="ECO:0000256" key="6">
    <source>
        <dbReference type="ARBA" id="ARBA00022617"/>
    </source>
</evidence>
<evidence type="ECO:0000256" key="4">
    <source>
        <dbReference type="ARBA" id="ARBA00012202"/>
    </source>
</evidence>
<evidence type="ECO:0000256" key="5">
    <source>
        <dbReference type="ARBA" id="ARBA00022490"/>
    </source>
</evidence>
<comment type="caution">
    <text evidence="15">The sequence shown here is derived from an EMBL/GenBank/DDBJ whole genome shotgun (WGS) entry which is preliminary data.</text>
</comment>
<comment type="subcellular location">
    <subcellularLocation>
        <location evidence="3">Cytoplasm</location>
    </subcellularLocation>
</comment>
<evidence type="ECO:0000259" key="14">
    <source>
        <dbReference type="PROSITE" id="PS50125"/>
    </source>
</evidence>
<protein>
    <recommendedName>
        <fullName evidence="4">guanylate cyclase</fullName>
        <ecNumber evidence="4">4.6.1.2</ecNumber>
    </recommendedName>
</protein>
<dbReference type="InterPro" id="IPR011644">
    <property type="entry name" value="Heme_NO-bd"/>
</dbReference>
<evidence type="ECO:0000256" key="1">
    <source>
        <dbReference type="ARBA" id="ARBA00001436"/>
    </source>
</evidence>
<dbReference type="InterPro" id="IPR029787">
    <property type="entry name" value="Nucleotide_cyclase"/>
</dbReference>
<comment type="cofactor">
    <cofactor evidence="2">
        <name>heme</name>
        <dbReference type="ChEBI" id="CHEBI:30413"/>
    </cofactor>
</comment>
<keyword evidence="7" id="KW-0547">Nucleotide-binding</keyword>
<evidence type="ECO:0000256" key="8">
    <source>
        <dbReference type="ARBA" id="ARBA00023004"/>
    </source>
</evidence>
<dbReference type="GO" id="GO:0019934">
    <property type="term" value="P:cGMP-mediated signaling"/>
    <property type="evidence" value="ECO:0007669"/>
    <property type="project" value="TreeGrafter"/>
</dbReference>